<feature type="domain" description="K Homology" evidence="5">
    <location>
        <begin position="416"/>
        <end position="484"/>
    </location>
</feature>
<organism evidence="6 7">
    <name type="scientific">Lophiostoma macrostomum CBS 122681</name>
    <dbReference type="NCBI Taxonomy" id="1314788"/>
    <lineage>
        <taxon>Eukaryota</taxon>
        <taxon>Fungi</taxon>
        <taxon>Dikarya</taxon>
        <taxon>Ascomycota</taxon>
        <taxon>Pezizomycotina</taxon>
        <taxon>Dothideomycetes</taxon>
        <taxon>Pleosporomycetidae</taxon>
        <taxon>Pleosporales</taxon>
        <taxon>Lophiostomataceae</taxon>
        <taxon>Lophiostoma</taxon>
    </lineage>
</organism>
<feature type="domain" description="K Homology" evidence="5">
    <location>
        <begin position="245"/>
        <end position="318"/>
    </location>
</feature>
<dbReference type="InterPro" id="IPR004088">
    <property type="entry name" value="KH_dom_type_1"/>
</dbReference>
<dbReference type="GO" id="GO:0003729">
    <property type="term" value="F:mRNA binding"/>
    <property type="evidence" value="ECO:0007669"/>
    <property type="project" value="TreeGrafter"/>
</dbReference>
<dbReference type="OrthoDB" id="10027144at2759"/>
<dbReference type="SMART" id="SM00322">
    <property type="entry name" value="KH"/>
    <property type="match status" value="9"/>
</dbReference>
<dbReference type="InterPro" id="IPR004087">
    <property type="entry name" value="KH_dom"/>
</dbReference>
<feature type="region of interest" description="Disordered" evidence="4">
    <location>
        <begin position="848"/>
        <end position="867"/>
    </location>
</feature>
<evidence type="ECO:0000313" key="7">
    <source>
        <dbReference type="Proteomes" id="UP000799324"/>
    </source>
</evidence>
<feature type="domain" description="K Homology" evidence="5">
    <location>
        <begin position="981"/>
        <end position="1058"/>
    </location>
</feature>
<name>A0A6A6SPW2_9PLEO</name>
<keyword evidence="2" id="KW-0694">RNA-binding</keyword>
<evidence type="ECO:0000256" key="2">
    <source>
        <dbReference type="PROSITE-ProRule" id="PRU00117"/>
    </source>
</evidence>
<feature type="domain" description="K Homology" evidence="5">
    <location>
        <begin position="1260"/>
        <end position="1328"/>
    </location>
</feature>
<feature type="domain" description="K Homology" evidence="5">
    <location>
        <begin position="744"/>
        <end position="807"/>
    </location>
</feature>
<reference evidence="6" key="1">
    <citation type="journal article" date="2020" name="Stud. Mycol.">
        <title>101 Dothideomycetes genomes: a test case for predicting lifestyles and emergence of pathogens.</title>
        <authorList>
            <person name="Haridas S."/>
            <person name="Albert R."/>
            <person name="Binder M."/>
            <person name="Bloem J."/>
            <person name="Labutti K."/>
            <person name="Salamov A."/>
            <person name="Andreopoulos B."/>
            <person name="Baker S."/>
            <person name="Barry K."/>
            <person name="Bills G."/>
            <person name="Bluhm B."/>
            <person name="Cannon C."/>
            <person name="Castanera R."/>
            <person name="Culley D."/>
            <person name="Daum C."/>
            <person name="Ezra D."/>
            <person name="Gonzalez J."/>
            <person name="Henrissat B."/>
            <person name="Kuo A."/>
            <person name="Liang C."/>
            <person name="Lipzen A."/>
            <person name="Lutzoni F."/>
            <person name="Magnuson J."/>
            <person name="Mondo S."/>
            <person name="Nolan M."/>
            <person name="Ohm R."/>
            <person name="Pangilinan J."/>
            <person name="Park H.-J."/>
            <person name="Ramirez L."/>
            <person name="Alfaro M."/>
            <person name="Sun H."/>
            <person name="Tritt A."/>
            <person name="Yoshinaga Y."/>
            <person name="Zwiers L.-H."/>
            <person name="Turgeon B."/>
            <person name="Goodwin S."/>
            <person name="Spatafora J."/>
            <person name="Crous P."/>
            <person name="Grigoriev I."/>
        </authorList>
    </citation>
    <scope>NUCLEOTIDE SEQUENCE</scope>
    <source>
        <strain evidence="6">CBS 122681</strain>
    </source>
</reference>
<dbReference type="InterPro" id="IPR036612">
    <property type="entry name" value="KH_dom_type_1_sf"/>
</dbReference>
<evidence type="ECO:0000256" key="3">
    <source>
        <dbReference type="SAM" id="Coils"/>
    </source>
</evidence>
<dbReference type="EMBL" id="MU004511">
    <property type="protein sequence ID" value="KAF2649011.1"/>
    <property type="molecule type" value="Genomic_DNA"/>
</dbReference>
<keyword evidence="3" id="KW-0175">Coiled coil</keyword>
<dbReference type="InterPro" id="IPR054548">
    <property type="entry name" value="SCP160-like_KH"/>
</dbReference>
<feature type="coiled-coil region" evidence="3">
    <location>
        <begin position="396"/>
        <end position="423"/>
    </location>
</feature>
<dbReference type="PANTHER" id="PTHR10627">
    <property type="entry name" value="SCP160"/>
    <property type="match status" value="1"/>
</dbReference>
<accession>A0A6A6SPW2</accession>
<dbReference type="CDD" id="cd02394">
    <property type="entry name" value="KH-I_Vigilin_rpt6"/>
    <property type="match status" value="1"/>
</dbReference>
<dbReference type="PANTHER" id="PTHR10627:SF31">
    <property type="entry name" value="DODECA-SATELLITE-BINDING PROTEIN 1, ISOFORM A"/>
    <property type="match status" value="1"/>
</dbReference>
<proteinExistence type="predicted"/>
<feature type="domain" description="K Homology" evidence="5">
    <location>
        <begin position="1062"/>
        <end position="1133"/>
    </location>
</feature>
<feature type="region of interest" description="Disordered" evidence="4">
    <location>
        <begin position="1170"/>
        <end position="1204"/>
    </location>
</feature>
<dbReference type="Pfam" id="PF00013">
    <property type="entry name" value="KH_1"/>
    <property type="match status" value="7"/>
</dbReference>
<feature type="region of interest" description="Disordered" evidence="4">
    <location>
        <begin position="1"/>
        <end position="90"/>
    </location>
</feature>
<dbReference type="Gene3D" id="3.30.310.210">
    <property type="match status" value="1"/>
</dbReference>
<keyword evidence="7" id="KW-1185">Reference proteome</keyword>
<evidence type="ECO:0000313" key="6">
    <source>
        <dbReference type="EMBL" id="KAF2649011.1"/>
    </source>
</evidence>
<protein>
    <recommendedName>
        <fullName evidence="5">K Homology domain-containing protein</fullName>
    </recommendedName>
</protein>
<dbReference type="PROSITE" id="PS50084">
    <property type="entry name" value="KH_TYPE_1"/>
    <property type="match status" value="8"/>
</dbReference>
<dbReference type="CDD" id="cd22450">
    <property type="entry name" value="KH-I_ScSCP160_rpt5"/>
    <property type="match status" value="1"/>
</dbReference>
<dbReference type="Pfam" id="PF22952">
    <property type="entry name" value="KH_11"/>
    <property type="match status" value="1"/>
</dbReference>
<feature type="domain" description="K Homology" evidence="5">
    <location>
        <begin position="811"/>
        <end position="899"/>
    </location>
</feature>
<dbReference type="GO" id="GO:0005737">
    <property type="term" value="C:cytoplasm"/>
    <property type="evidence" value="ECO:0007669"/>
    <property type="project" value="TreeGrafter"/>
</dbReference>
<dbReference type="SUPFAM" id="SSF54791">
    <property type="entry name" value="Eukaryotic type KH-domain (KH-domain type I)"/>
    <property type="match status" value="7"/>
</dbReference>
<evidence type="ECO:0000256" key="4">
    <source>
        <dbReference type="SAM" id="MobiDB-lite"/>
    </source>
</evidence>
<gene>
    <name evidence="6" type="ORF">K491DRAFT_698468</name>
</gene>
<feature type="domain" description="K Homology" evidence="5">
    <location>
        <begin position="322"/>
        <end position="411"/>
    </location>
</feature>
<feature type="compositionally biased region" description="Basic and acidic residues" evidence="4">
    <location>
        <begin position="24"/>
        <end position="33"/>
    </location>
</feature>
<dbReference type="CDD" id="cd22448">
    <property type="entry name" value="KH-I_ScSCP160_rpt3"/>
    <property type="match status" value="1"/>
</dbReference>
<feature type="domain" description="K Homology" evidence="5">
    <location>
        <begin position="904"/>
        <end position="977"/>
    </location>
</feature>
<dbReference type="Gene3D" id="3.30.1370.10">
    <property type="entry name" value="K Homology domain, type 1"/>
    <property type="match status" value="7"/>
</dbReference>
<dbReference type="CDD" id="cd00105">
    <property type="entry name" value="KH-I"/>
    <property type="match status" value="1"/>
</dbReference>
<evidence type="ECO:0000256" key="1">
    <source>
        <dbReference type="ARBA" id="ARBA00022737"/>
    </source>
</evidence>
<keyword evidence="1" id="KW-0677">Repeat</keyword>
<sequence>MASEAVANGSSSAAEGLTPAQKLMEQHDHHATVEEVVDEEDVAHPPPSASHEADTSEAPPPPVFGEKSAGKQKVDDSAPPAPKPSASAPLNTASEELFPALGPVKPRAQAAVPPAWGKKPASLVSNGVNGSGNGIAGSNNTSRASTPASGLGAPMTQASGRGPVLPTMNLPGKFSHKISFHPSQLTPRQQLKKPLNDIIRDINRRSKAKLEFKPGGPGGLVFFEATGPQDAVHQVLKDIANEVGSKQSVKVPVPASVRPYIIGKGGAKIQEISKASGARIQVPRQEEAEDEDAMIDVLIEGNALTAEMARREINKIVNERTSTVNLRLKDIPAEFYPFLAGPHNSLVENLEQGRDVRVQIPHYTTWQTQAPPQAQRNQPIPFVPHPNLPISIAGDRQHAQDVQAELERQVQQLRQRLAIEQRSIERGRHQFIVGDHGGSLHDFLNETGCSIIIPPSTDDSEEIYVVGPPDKIEAGVNKLEDLAASMQMAIVDAARQHRGAQAQSHAHNLTRYLRQRQALAELERTHEANIVAPTDRDGPTAWEIYARNGKNSQQARGDIQNVFASHPPNRFSTVPVDPFYHQFLQQRNAQHIRDEMGVHVVFPEESEESPDLILVYEGSTPAADYVIPRGPPPAAAVQAYQQALEEARQFIENLTSAQQEIVSRDVEAPPKFHSRIQRFVDREQQGLARDVIPAQLLFGERRPQEARTRSNAGITMRGPTNAIDDLNAKILAFIEQEEKDEAERGHVTTFEFPQKFANFLIGKRGENVRKLREEFDVDIQIENGKVELKGPPAKANACKAHIQALAKRLEDEATHTLKIKSQYHRDLIGAKGSQVNRLQDRYNVRINFPRSNNANDDDAATEGGASQRNFRNQAADEVVIRGPRRGADEAREELLNLLQWTIDNSHADSVSVAQSQVPSLIGSGGREMENLRLATGAQIDVPGAREATDPSGRAEIKLKGTKKQVEEAKKLLQERAKVFDDTVVKTIDVDRKHHRTLIGGSGSNIRQIVTAAGGPDNSRELARMVRFPRAESDESSIRVEGPSNIVEQIIASIKSQVESLENQTTETLDVSPDKHRILIGRGGETRRSLESQFNIQLDIPKQNATGAARNQVKISGEPGQVAKAKDHIFDLVKGQEGETVQVPKYLHHSIADNGQFFRRLRNDHKVTVDHAGHQIPPRPSHNEGGKARKGANGDALPLITDDDTGAGAEEKYSWELVDNNPIDESTDTSATIPWILRGPAESVPRAKQTLQSAIDAASKPSSTGYLILPDPRSYRLVVGPSGSTINGIRKKTGTKVQVPRDQKDEAIEIVGPKDGVEEARKLILEAVGRGGQGRK</sequence>
<evidence type="ECO:0000259" key="5">
    <source>
        <dbReference type="SMART" id="SM00322"/>
    </source>
</evidence>
<dbReference type="Proteomes" id="UP000799324">
    <property type="component" value="Unassembled WGS sequence"/>
</dbReference>
<dbReference type="CDD" id="cd22408">
    <property type="entry name" value="KH-I_Vigilin_rpt4"/>
    <property type="match status" value="1"/>
</dbReference>
<feature type="region of interest" description="Disordered" evidence="4">
    <location>
        <begin position="133"/>
        <end position="161"/>
    </location>
</feature>